<keyword evidence="6" id="KW-0805">Transcription regulation</keyword>
<dbReference type="Gene3D" id="3.40.50.2300">
    <property type="match status" value="1"/>
</dbReference>
<dbReference type="OrthoDB" id="9794370at2"/>
<dbReference type="InterPro" id="IPR011006">
    <property type="entry name" value="CheY-like_superfamily"/>
</dbReference>
<dbReference type="GO" id="GO:0000160">
    <property type="term" value="P:phosphorelay signal transduction system"/>
    <property type="evidence" value="ECO:0007669"/>
    <property type="project" value="UniProtKB-KW"/>
</dbReference>
<dbReference type="GO" id="GO:0005737">
    <property type="term" value="C:cytoplasm"/>
    <property type="evidence" value="ECO:0007669"/>
    <property type="project" value="UniProtKB-SubCell"/>
</dbReference>
<dbReference type="Pfam" id="PF12833">
    <property type="entry name" value="HTH_18"/>
    <property type="match status" value="1"/>
</dbReference>
<dbReference type="InterPro" id="IPR018060">
    <property type="entry name" value="HTH_AraC"/>
</dbReference>
<dbReference type="PRINTS" id="PR00032">
    <property type="entry name" value="HTHARAC"/>
</dbReference>
<evidence type="ECO:0000256" key="1">
    <source>
        <dbReference type="ARBA" id="ARBA00004496"/>
    </source>
</evidence>
<dbReference type="PROSITE" id="PS50110">
    <property type="entry name" value="RESPONSE_REGULATORY"/>
    <property type="match status" value="1"/>
</dbReference>
<proteinExistence type="predicted"/>
<keyword evidence="3" id="KW-0963">Cytoplasm</keyword>
<dbReference type="Proteomes" id="UP000261166">
    <property type="component" value="Unassembled WGS sequence"/>
</dbReference>
<evidence type="ECO:0000256" key="5">
    <source>
        <dbReference type="ARBA" id="ARBA00023012"/>
    </source>
</evidence>
<feature type="domain" description="Response regulatory" evidence="12">
    <location>
        <begin position="3"/>
        <end position="121"/>
    </location>
</feature>
<dbReference type="Pfam" id="PF00072">
    <property type="entry name" value="Response_reg"/>
    <property type="match status" value="1"/>
</dbReference>
<evidence type="ECO:0000259" key="12">
    <source>
        <dbReference type="PROSITE" id="PS50110"/>
    </source>
</evidence>
<dbReference type="GO" id="GO:0003700">
    <property type="term" value="F:DNA-binding transcription factor activity"/>
    <property type="evidence" value="ECO:0007669"/>
    <property type="project" value="InterPro"/>
</dbReference>
<dbReference type="AlphaFoldDB" id="A0A3E3J159"/>
<evidence type="ECO:0000313" key="15">
    <source>
        <dbReference type="Proteomes" id="UP000260812"/>
    </source>
</evidence>
<dbReference type="CDD" id="cd17536">
    <property type="entry name" value="REC_YesN-like"/>
    <property type="match status" value="1"/>
</dbReference>
<reference evidence="14 16" key="1">
    <citation type="submission" date="2018-08" db="EMBL/GenBank/DDBJ databases">
        <title>A genome reference for cultivated species of the human gut microbiota.</title>
        <authorList>
            <person name="Zou Y."/>
            <person name="Xue W."/>
            <person name="Luo G."/>
        </authorList>
    </citation>
    <scope>NUCLEOTIDE SEQUENCE [LARGE SCALE GENOMIC DNA]</scope>
    <source>
        <strain evidence="14 16">AF26-4BH</strain>
        <strain evidence="13">TF05-5AC</strain>
    </source>
</reference>
<dbReference type="RefSeq" id="WP_025488247.1">
    <property type="nucleotide sequence ID" value="NZ_QVLU01000004.1"/>
</dbReference>
<organism evidence="14 16">
    <name type="scientific">Eisenbergiella massiliensis</name>
    <dbReference type="NCBI Taxonomy" id="1720294"/>
    <lineage>
        <taxon>Bacteria</taxon>
        <taxon>Bacillati</taxon>
        <taxon>Bacillota</taxon>
        <taxon>Clostridia</taxon>
        <taxon>Lachnospirales</taxon>
        <taxon>Lachnospiraceae</taxon>
        <taxon>Eisenbergiella</taxon>
    </lineage>
</organism>
<keyword evidence="15" id="KW-1185">Reference proteome</keyword>
<evidence type="ECO:0000256" key="3">
    <source>
        <dbReference type="ARBA" id="ARBA00022490"/>
    </source>
</evidence>
<evidence type="ECO:0000313" key="14">
    <source>
        <dbReference type="EMBL" id="RGE73078.1"/>
    </source>
</evidence>
<dbReference type="PROSITE" id="PS01124">
    <property type="entry name" value="HTH_ARAC_FAMILY_2"/>
    <property type="match status" value="1"/>
</dbReference>
<dbReference type="InterPro" id="IPR020449">
    <property type="entry name" value="Tscrpt_reg_AraC-type_HTH"/>
</dbReference>
<dbReference type="InterPro" id="IPR009057">
    <property type="entry name" value="Homeodomain-like_sf"/>
</dbReference>
<dbReference type="PANTHER" id="PTHR42713:SF3">
    <property type="entry name" value="TRANSCRIPTIONAL REGULATORY PROTEIN HPTR"/>
    <property type="match status" value="1"/>
</dbReference>
<dbReference type="InterPro" id="IPR001789">
    <property type="entry name" value="Sig_transdc_resp-reg_receiver"/>
</dbReference>
<dbReference type="EMBL" id="QVLU01000004">
    <property type="protein sequence ID" value="RGE73078.1"/>
    <property type="molecule type" value="Genomic_DNA"/>
</dbReference>
<evidence type="ECO:0000256" key="6">
    <source>
        <dbReference type="ARBA" id="ARBA00023015"/>
    </source>
</evidence>
<dbReference type="GeneID" id="97985686"/>
<evidence type="ECO:0000256" key="2">
    <source>
        <dbReference type="ARBA" id="ARBA00018672"/>
    </source>
</evidence>
<protein>
    <recommendedName>
        <fullName evidence="2">Stage 0 sporulation protein A homolog</fullName>
    </recommendedName>
</protein>
<evidence type="ECO:0000256" key="7">
    <source>
        <dbReference type="ARBA" id="ARBA00023125"/>
    </source>
</evidence>
<dbReference type="EMBL" id="QVLV01000001">
    <property type="protein sequence ID" value="RGE65120.1"/>
    <property type="molecule type" value="Genomic_DNA"/>
</dbReference>
<dbReference type="Gene3D" id="1.10.10.60">
    <property type="entry name" value="Homeodomain-like"/>
    <property type="match status" value="2"/>
</dbReference>
<dbReference type="InterPro" id="IPR051552">
    <property type="entry name" value="HptR"/>
</dbReference>
<evidence type="ECO:0000313" key="13">
    <source>
        <dbReference type="EMBL" id="RGE65120.1"/>
    </source>
</evidence>
<dbReference type="PANTHER" id="PTHR42713">
    <property type="entry name" value="HISTIDINE KINASE-RELATED"/>
    <property type="match status" value="1"/>
</dbReference>
<keyword evidence="8" id="KW-0804">Transcription</keyword>
<dbReference type="SMART" id="SM00342">
    <property type="entry name" value="HTH_ARAC"/>
    <property type="match status" value="1"/>
</dbReference>
<comment type="subcellular location">
    <subcellularLocation>
        <location evidence="1">Cytoplasm</location>
    </subcellularLocation>
</comment>
<dbReference type="GO" id="GO:0043565">
    <property type="term" value="F:sequence-specific DNA binding"/>
    <property type="evidence" value="ECO:0007669"/>
    <property type="project" value="InterPro"/>
</dbReference>
<comment type="caution">
    <text evidence="14">The sequence shown here is derived from an EMBL/GenBank/DDBJ whole genome shotgun (WGS) entry which is preliminary data.</text>
</comment>
<sequence length="533" mass="60979">MYKMIIVDDEPIIQMGLRSILNYNDYEIEIINVASTGEEAIEQIRMYSPDIVLMDINIPVMNGLEVMETIKKESVVSPVFIILSCHNEFEYAQRAIKLGAIDYLLKIELTSENLAEVLRKTILQIKKTKMHTDSEKNDLYMKHVSLVDNFFLKLLNNWFETPESIYEMMTDLDITVSGTYYTCVYLGIPSFTDTASPLPKTAAALTNLCNLITGLCKNYCPCYVAPWNFNSFAIVLYFNPEPEQDLYKDFILPCIQHIQKMILMYQNISLFAGIGTPVTSIDQVSASFNESKTAFRNCTASETLVVYGSLSPKTGHPFNIGIIRKELTAAFDNYDIVTLRKILEQIPELILNYIPDPEQAIAICSDIMHFSAISYKGSEHILDDIFTQQNFYYSLYKCRTTVQAAEWFQSFINDLCRKVEADFESKKNWLLPSIKKYIEEHYMEPITLTDVSACFNVSCGYISTIFKKNNGIGFTECVTQAKIRHAKQLLLKPNAKIYEVASQLGYSDPYYFSKVFKKYTGFSPKEYMTKGTT</sequence>
<evidence type="ECO:0000256" key="4">
    <source>
        <dbReference type="ARBA" id="ARBA00022553"/>
    </source>
</evidence>
<comment type="function">
    <text evidence="9">May play the central regulatory role in sporulation. It may be an element of the effector pathway responsible for the activation of sporulation genes in response to nutritional stress. Spo0A may act in concert with spo0H (a sigma factor) to control the expression of some genes that are critical to the sporulation process.</text>
</comment>
<dbReference type="InterPro" id="IPR018062">
    <property type="entry name" value="HTH_AraC-typ_CS"/>
</dbReference>
<accession>A0A3E3J159</accession>
<evidence type="ECO:0000256" key="9">
    <source>
        <dbReference type="ARBA" id="ARBA00024867"/>
    </source>
</evidence>
<dbReference type="PROSITE" id="PS00041">
    <property type="entry name" value="HTH_ARAC_FAMILY_1"/>
    <property type="match status" value="1"/>
</dbReference>
<evidence type="ECO:0000313" key="16">
    <source>
        <dbReference type="Proteomes" id="UP000261166"/>
    </source>
</evidence>
<evidence type="ECO:0000259" key="11">
    <source>
        <dbReference type="PROSITE" id="PS01124"/>
    </source>
</evidence>
<keyword evidence="5" id="KW-0902">Two-component regulatory system</keyword>
<evidence type="ECO:0000256" key="8">
    <source>
        <dbReference type="ARBA" id="ARBA00023163"/>
    </source>
</evidence>
<feature type="modified residue" description="4-aspartylphosphate" evidence="10">
    <location>
        <position position="55"/>
    </location>
</feature>
<name>A0A3E3J159_9FIRM</name>
<keyword evidence="7 14" id="KW-0238">DNA-binding</keyword>
<gene>
    <name evidence="14" type="ORF">DWY69_06235</name>
    <name evidence="13" type="ORF">DXC51_02005</name>
</gene>
<dbReference type="SUPFAM" id="SSF52172">
    <property type="entry name" value="CheY-like"/>
    <property type="match status" value="1"/>
</dbReference>
<feature type="domain" description="HTH araC/xylS-type" evidence="11">
    <location>
        <begin position="432"/>
        <end position="530"/>
    </location>
</feature>
<dbReference type="SUPFAM" id="SSF46689">
    <property type="entry name" value="Homeodomain-like"/>
    <property type="match status" value="1"/>
</dbReference>
<keyword evidence="4 10" id="KW-0597">Phosphoprotein</keyword>
<evidence type="ECO:0000256" key="10">
    <source>
        <dbReference type="PROSITE-ProRule" id="PRU00169"/>
    </source>
</evidence>
<dbReference type="Proteomes" id="UP000260812">
    <property type="component" value="Unassembled WGS sequence"/>
</dbReference>
<dbReference type="SMART" id="SM00448">
    <property type="entry name" value="REC"/>
    <property type="match status" value="1"/>
</dbReference>